<feature type="region of interest" description="Disordered" evidence="1">
    <location>
        <begin position="220"/>
        <end position="273"/>
    </location>
</feature>
<proteinExistence type="predicted"/>
<reference evidence="2 3" key="1">
    <citation type="submission" date="2019-08" db="EMBL/GenBank/DDBJ databases">
        <title>Archangium and Cystobacter genomes.</title>
        <authorList>
            <person name="Chen I.-C.K."/>
            <person name="Wielgoss S."/>
        </authorList>
    </citation>
    <scope>NUCLEOTIDE SEQUENCE [LARGE SCALE GENOMIC DNA]</scope>
    <source>
        <strain evidence="2 3">Cbm 6</strain>
    </source>
</reference>
<sequence length="330" mass="35116">MNRRLLGLLAALSLSSACKDEPVGKMEPIPRPRDTTVTPANQAAAPKPTPAPEPPPDPSKVVLRWKLDAPTAFRLTTTASESAPSAKGKRDKADSATEKETSSIFVLRKTESGDYAFRIVPEGPGGEADQGTMSERGFVLDGLAGPLRNTAVLVLELPRDAVGQNATWQLGTDLVDLSSIPGFVEKKAERRNQVKLTALTPAENGEQVATLEYELSEDISGQLRPMRQPPQKTKPAAAASGKGGGHDHGKEGAHEEEASAPSAPTASSEVRVKGRGEFLVKAGRWRSWEATITTSTEGTTVPGLANGERVLRLTPLDSVPQELLQPQAQK</sequence>
<feature type="compositionally biased region" description="Polar residues" evidence="1">
    <location>
        <begin position="74"/>
        <end position="83"/>
    </location>
</feature>
<protein>
    <recommendedName>
        <fullName evidence="4">Lipoprotein</fullName>
    </recommendedName>
</protein>
<feature type="compositionally biased region" description="Basic and acidic residues" evidence="1">
    <location>
        <begin position="244"/>
        <end position="257"/>
    </location>
</feature>
<evidence type="ECO:0000313" key="2">
    <source>
        <dbReference type="EMBL" id="WNG49750.1"/>
    </source>
</evidence>
<evidence type="ECO:0000256" key="1">
    <source>
        <dbReference type="SAM" id="MobiDB-lite"/>
    </source>
</evidence>
<feature type="compositionally biased region" description="Basic and acidic residues" evidence="1">
    <location>
        <begin position="18"/>
        <end position="34"/>
    </location>
</feature>
<feature type="compositionally biased region" description="Pro residues" evidence="1">
    <location>
        <begin position="47"/>
        <end position="58"/>
    </location>
</feature>
<dbReference type="PROSITE" id="PS51257">
    <property type="entry name" value="PROKAR_LIPOPROTEIN"/>
    <property type="match status" value="1"/>
</dbReference>
<feature type="region of interest" description="Disordered" evidence="1">
    <location>
        <begin position="74"/>
        <end position="101"/>
    </location>
</feature>
<name>A0ABY9X2Z3_9BACT</name>
<evidence type="ECO:0000313" key="3">
    <source>
        <dbReference type="Proteomes" id="UP001611383"/>
    </source>
</evidence>
<evidence type="ECO:0008006" key="4">
    <source>
        <dbReference type="Google" id="ProtNLM"/>
    </source>
</evidence>
<dbReference type="EMBL" id="CP043494">
    <property type="protein sequence ID" value="WNG49750.1"/>
    <property type="molecule type" value="Genomic_DNA"/>
</dbReference>
<feature type="compositionally biased region" description="Low complexity" evidence="1">
    <location>
        <begin position="259"/>
        <end position="269"/>
    </location>
</feature>
<organism evidence="2 3">
    <name type="scientific">Archangium minus</name>
    <dbReference type="NCBI Taxonomy" id="83450"/>
    <lineage>
        <taxon>Bacteria</taxon>
        <taxon>Pseudomonadati</taxon>
        <taxon>Myxococcota</taxon>
        <taxon>Myxococcia</taxon>
        <taxon>Myxococcales</taxon>
        <taxon>Cystobacterineae</taxon>
        <taxon>Archangiaceae</taxon>
        <taxon>Archangium</taxon>
    </lineage>
</organism>
<feature type="region of interest" description="Disordered" evidence="1">
    <location>
        <begin position="17"/>
        <end position="61"/>
    </location>
</feature>
<gene>
    <name evidence="2" type="ORF">F0U60_40770</name>
</gene>
<dbReference type="Proteomes" id="UP001611383">
    <property type="component" value="Chromosome"/>
</dbReference>
<keyword evidence="3" id="KW-1185">Reference proteome</keyword>
<accession>A0ABY9X2Z3</accession>
<feature type="compositionally biased region" description="Basic and acidic residues" evidence="1">
    <location>
        <begin position="91"/>
        <end position="101"/>
    </location>
</feature>
<dbReference type="RefSeq" id="WP_395808033.1">
    <property type="nucleotide sequence ID" value="NZ_CP043494.1"/>
</dbReference>